<proteinExistence type="predicted"/>
<evidence type="ECO:0000313" key="4">
    <source>
        <dbReference type="Proteomes" id="UP000265692"/>
    </source>
</evidence>
<evidence type="ECO:0000313" key="3">
    <source>
        <dbReference type="EMBL" id="RHW38604.1"/>
    </source>
</evidence>
<gene>
    <name evidence="3" type="ORF">D1B33_06925</name>
</gene>
<comment type="caution">
    <text evidence="3">The sequence shown here is derived from an EMBL/GenBank/DDBJ whole genome shotgun (WGS) entry which is preliminary data.</text>
</comment>
<keyword evidence="1" id="KW-0175">Coiled coil</keyword>
<keyword evidence="2" id="KW-0472">Membrane</keyword>
<dbReference type="RefSeq" id="WP_118875636.1">
    <property type="nucleotide sequence ID" value="NZ_QWEI01000002.1"/>
</dbReference>
<evidence type="ECO:0008006" key="5">
    <source>
        <dbReference type="Google" id="ProtNLM"/>
    </source>
</evidence>
<feature type="transmembrane region" description="Helical" evidence="2">
    <location>
        <begin position="7"/>
        <end position="28"/>
    </location>
</feature>
<protein>
    <recommendedName>
        <fullName evidence="5">HlyD family secretion protein</fullName>
    </recommendedName>
</protein>
<keyword evidence="2" id="KW-0812">Transmembrane</keyword>
<reference evidence="3 4" key="1">
    <citation type="submission" date="2018-08" db="EMBL/GenBank/DDBJ databases">
        <title>Lysinibacillus sp. YLB-03 draft genome sequence.</title>
        <authorList>
            <person name="Yu L."/>
        </authorList>
    </citation>
    <scope>NUCLEOTIDE SEQUENCE [LARGE SCALE GENOMIC DNA]</scope>
    <source>
        <strain evidence="3 4">YLB-03</strain>
    </source>
</reference>
<name>A0A396SBA4_9BACL</name>
<dbReference type="EMBL" id="QWEI01000002">
    <property type="protein sequence ID" value="RHW38604.1"/>
    <property type="molecule type" value="Genomic_DNA"/>
</dbReference>
<dbReference type="OrthoDB" id="2446145at2"/>
<keyword evidence="2" id="KW-1133">Transmembrane helix</keyword>
<evidence type="ECO:0000256" key="2">
    <source>
        <dbReference type="SAM" id="Phobius"/>
    </source>
</evidence>
<dbReference type="Proteomes" id="UP000265692">
    <property type="component" value="Unassembled WGS sequence"/>
</dbReference>
<sequence>MNRKLKIWVGLGGILLAALIIVNCVLIFKEDSKIARSYYISDYERLNAGHQKAYLEKKAIIVPEEEIRIAVDAEALSEISVRQGQAVGISDEIAVYKTEQAEQEQSRLQSELTAYEEELATLEGILSAVQSNSTDSPLTTIDSQQIDEQLSVVVETEISQGSPTGAIATVEQRIAEVERNIEILSSQVSNLSFSNVLSSPVDGVIGKIVEDGGTVTFILYTSEKNFLAYISEEEWEQVEENQLAELDQSLFEGEEALEGESDSIETNVNSSGEIMGTVVEKQSIPANNSSVWFNEMQKVEELPQPTSFEVRIDVDGFIQNKPYASLTKTKIILNEALNAYRVNSEIVLTKEVVVDEENGETVEETFVYTIGEDGRIELTQVDLAFEDKGDTIFTSNFADGRIILHDKDYQYLSQAFFPMPMELPNKATLQTLNWKEYFEYLIF</sequence>
<dbReference type="AlphaFoldDB" id="A0A396SBA4"/>
<evidence type="ECO:0000256" key="1">
    <source>
        <dbReference type="SAM" id="Coils"/>
    </source>
</evidence>
<feature type="coiled-coil region" evidence="1">
    <location>
        <begin position="98"/>
        <end position="132"/>
    </location>
</feature>
<organism evidence="3 4">
    <name type="scientific">Ureibacillus yapensis</name>
    <dbReference type="NCBI Taxonomy" id="2304605"/>
    <lineage>
        <taxon>Bacteria</taxon>
        <taxon>Bacillati</taxon>
        <taxon>Bacillota</taxon>
        <taxon>Bacilli</taxon>
        <taxon>Bacillales</taxon>
        <taxon>Caryophanaceae</taxon>
        <taxon>Ureibacillus</taxon>
    </lineage>
</organism>
<keyword evidence="4" id="KW-1185">Reference proteome</keyword>
<accession>A0A396SBA4</accession>